<keyword evidence="4" id="KW-0238">DNA-binding</keyword>
<dbReference type="AlphaFoldDB" id="A0A8R1XXY0"/>
<dbReference type="PROSITE" id="PS50217">
    <property type="entry name" value="BZIP"/>
    <property type="match status" value="1"/>
</dbReference>
<evidence type="ECO:0000256" key="6">
    <source>
        <dbReference type="ARBA" id="ARBA00023242"/>
    </source>
</evidence>
<dbReference type="Proteomes" id="UP000024404">
    <property type="component" value="Unassembled WGS sequence"/>
</dbReference>
<accession>A0A8R1XXY0</accession>
<reference evidence="10" key="1">
    <citation type="submission" date="2013-10" db="EMBL/GenBank/DDBJ databases">
        <title>Genome sequencing of Onchocerca volvulus.</title>
        <authorList>
            <person name="Cotton J."/>
            <person name="Tsai J."/>
            <person name="Stanley E."/>
            <person name="Tracey A."/>
            <person name="Holroyd N."/>
            <person name="Lustigman S."/>
            <person name="Berriman M."/>
        </authorList>
    </citation>
    <scope>NUCLEOTIDE SEQUENCE</scope>
</reference>
<evidence type="ECO:0000259" key="8">
    <source>
        <dbReference type="PROSITE" id="PS50217"/>
    </source>
</evidence>
<comment type="subcellular location">
    <subcellularLocation>
        <location evidence="1">Nucleus</location>
    </subcellularLocation>
</comment>
<dbReference type="EMBL" id="CMVM020000170">
    <property type="status" value="NOT_ANNOTATED_CDS"/>
    <property type="molecule type" value="Genomic_DNA"/>
</dbReference>
<keyword evidence="5" id="KW-0804">Transcription</keyword>
<comment type="similarity">
    <text evidence="2">Belongs to the bZIP family.</text>
</comment>
<dbReference type="GO" id="GO:0005634">
    <property type="term" value="C:nucleus"/>
    <property type="evidence" value="ECO:0007669"/>
    <property type="project" value="UniProtKB-SubCell"/>
</dbReference>
<keyword evidence="3" id="KW-0805">Transcription regulation</keyword>
<dbReference type="PANTHER" id="PTHR13044:SF14">
    <property type="entry name" value="CRYPTOCEPHAL, ISOFORM A"/>
    <property type="match status" value="1"/>
</dbReference>
<keyword evidence="6" id="KW-0539">Nucleus</keyword>
<dbReference type="EnsemblMetazoa" id="OVOC6106.1">
    <property type="protein sequence ID" value="OVOC6106.1"/>
    <property type="gene ID" value="WBGene00242915"/>
</dbReference>
<dbReference type="Gene3D" id="1.20.5.170">
    <property type="match status" value="1"/>
</dbReference>
<organism evidence="9 10">
    <name type="scientific">Onchocerca volvulus</name>
    <dbReference type="NCBI Taxonomy" id="6282"/>
    <lineage>
        <taxon>Eukaryota</taxon>
        <taxon>Metazoa</taxon>
        <taxon>Ecdysozoa</taxon>
        <taxon>Nematoda</taxon>
        <taxon>Chromadorea</taxon>
        <taxon>Rhabditida</taxon>
        <taxon>Spirurina</taxon>
        <taxon>Spiruromorpha</taxon>
        <taxon>Filarioidea</taxon>
        <taxon>Onchocercidae</taxon>
        <taxon>Onchocerca</taxon>
    </lineage>
</organism>
<proteinExistence type="inferred from homology"/>
<keyword evidence="7" id="KW-0175">Coiled coil</keyword>
<evidence type="ECO:0000313" key="9">
    <source>
        <dbReference type="EnsemblMetazoa" id="OVOC6106.1"/>
    </source>
</evidence>
<sequence length="351" mass="39520">MVCVRDNGVKDGVRSTWLSLFTSVHSFLHAQLFRFILINKKMRQIEMMNEQFCVVPFWGIPSPEANNLLSDCFIDCDDNNAAKTSARYSDSDSRLSTGYSLSEGRDDIPEWTFASKAMQNDEGRSSCSLESDSGSSCCGDSDISWLNEFMNIYGITTLDSNDDFNMKSADITVVTPQAKENHPAVVLTPMEEMKSSEVLSGKFALQFSTISKDVWMTSQNICTTSADPNISSAPKTNMMQKTDDALVTIHPSAVKVLHGGVHQKGGTVPPSHDGEKFVMKRTCFGGINERKREQNRCAAIRYRGKRREAARQKKQEQHELELRNVELKAEMNWLEKEVMYLKSLMKLTKSF</sequence>
<dbReference type="SUPFAM" id="SSF57959">
    <property type="entry name" value="Leucine zipper domain"/>
    <property type="match status" value="1"/>
</dbReference>
<dbReference type="GO" id="GO:0000977">
    <property type="term" value="F:RNA polymerase II transcription regulatory region sequence-specific DNA binding"/>
    <property type="evidence" value="ECO:0007669"/>
    <property type="project" value="TreeGrafter"/>
</dbReference>
<evidence type="ECO:0000313" key="10">
    <source>
        <dbReference type="Proteomes" id="UP000024404"/>
    </source>
</evidence>
<reference evidence="9" key="2">
    <citation type="submission" date="2022-06" db="UniProtKB">
        <authorList>
            <consortium name="EnsemblMetazoa"/>
        </authorList>
    </citation>
    <scope>IDENTIFICATION</scope>
</reference>
<dbReference type="GO" id="GO:0001228">
    <property type="term" value="F:DNA-binding transcription activator activity, RNA polymerase II-specific"/>
    <property type="evidence" value="ECO:0007669"/>
    <property type="project" value="TreeGrafter"/>
</dbReference>
<protein>
    <submittedName>
        <fullName evidence="9">BZIP domain-containing protein</fullName>
    </submittedName>
</protein>
<dbReference type="PROSITE" id="PS00036">
    <property type="entry name" value="BZIP_BASIC"/>
    <property type="match status" value="1"/>
</dbReference>
<evidence type="ECO:0000256" key="7">
    <source>
        <dbReference type="SAM" id="Coils"/>
    </source>
</evidence>
<name>A0A8R1XXY0_ONCVO</name>
<evidence type="ECO:0000256" key="3">
    <source>
        <dbReference type="ARBA" id="ARBA00023015"/>
    </source>
</evidence>
<feature type="domain" description="BZIP" evidence="8">
    <location>
        <begin position="289"/>
        <end position="348"/>
    </location>
</feature>
<dbReference type="PANTHER" id="PTHR13044">
    <property type="entry name" value="ACTIVATING TRANSCRIPTION FACTOR ATF 4/5"/>
    <property type="match status" value="1"/>
</dbReference>
<feature type="coiled-coil region" evidence="7">
    <location>
        <begin position="310"/>
        <end position="337"/>
    </location>
</feature>
<evidence type="ECO:0000256" key="5">
    <source>
        <dbReference type="ARBA" id="ARBA00023163"/>
    </source>
</evidence>
<dbReference type="OMA" id="QNRCAAI"/>
<keyword evidence="10" id="KW-1185">Reference proteome</keyword>
<dbReference type="CDD" id="cd14692">
    <property type="entry name" value="bZIP_ATF4"/>
    <property type="match status" value="1"/>
</dbReference>
<dbReference type="InterPro" id="IPR046347">
    <property type="entry name" value="bZIP_sf"/>
</dbReference>
<evidence type="ECO:0000256" key="4">
    <source>
        <dbReference type="ARBA" id="ARBA00023125"/>
    </source>
</evidence>
<evidence type="ECO:0000256" key="1">
    <source>
        <dbReference type="ARBA" id="ARBA00004123"/>
    </source>
</evidence>
<evidence type="ECO:0000256" key="2">
    <source>
        <dbReference type="ARBA" id="ARBA00007163"/>
    </source>
</evidence>
<dbReference type="InterPro" id="IPR004827">
    <property type="entry name" value="bZIP"/>
</dbReference>